<evidence type="ECO:0000256" key="1">
    <source>
        <dbReference type="ARBA" id="ARBA00004123"/>
    </source>
</evidence>
<evidence type="ECO:0000256" key="8">
    <source>
        <dbReference type="ARBA" id="ARBA00023242"/>
    </source>
</evidence>
<evidence type="ECO:0000256" key="2">
    <source>
        <dbReference type="ARBA" id="ARBA00004286"/>
    </source>
</evidence>
<dbReference type="GO" id="GO:0000118">
    <property type="term" value="C:histone deacetylase complex"/>
    <property type="evidence" value="ECO:0007669"/>
    <property type="project" value="UniProtKB-ARBA"/>
</dbReference>
<dbReference type="GO" id="GO:0008327">
    <property type="term" value="F:methyl-CpG binding"/>
    <property type="evidence" value="ECO:0007669"/>
    <property type="project" value="TreeGrafter"/>
</dbReference>
<dbReference type="InterPro" id="IPR016177">
    <property type="entry name" value="DNA-bd_dom_sf"/>
</dbReference>
<evidence type="ECO:0000256" key="6">
    <source>
        <dbReference type="ARBA" id="ARBA00023125"/>
    </source>
</evidence>
<keyword evidence="7" id="KW-0804">Transcription</keyword>
<dbReference type="Pfam" id="PF16564">
    <property type="entry name" value="MBDa"/>
    <property type="match status" value="1"/>
</dbReference>
<dbReference type="Pfam" id="PF01429">
    <property type="entry name" value="MBD"/>
    <property type="match status" value="1"/>
</dbReference>
<keyword evidence="6" id="KW-0238">DNA-binding</keyword>
<reference evidence="10" key="3">
    <citation type="submission" date="2019-06" db="EMBL/GenBank/DDBJ databases">
        <authorList>
            <person name="Poynton C."/>
            <person name="Hasenbein S."/>
            <person name="Benoit J.B."/>
            <person name="Sepulveda M.S."/>
            <person name="Poelchau M.F."/>
            <person name="Murali S.C."/>
            <person name="Chen S."/>
            <person name="Glastad K.M."/>
            <person name="Werren J.H."/>
            <person name="Vineis J.H."/>
            <person name="Bowen J.L."/>
            <person name="Friedrich M."/>
            <person name="Jones J."/>
            <person name="Robertson H.M."/>
            <person name="Feyereisen R."/>
            <person name="Mechler-Hickson A."/>
            <person name="Mathers N."/>
            <person name="Lee C.E."/>
            <person name="Colbourne J.K."/>
            <person name="Biales A."/>
            <person name="Johnston J.S."/>
            <person name="Wellborn G.A."/>
            <person name="Rosendale A.J."/>
            <person name="Cridge A.G."/>
            <person name="Munoz-Torres M.C."/>
            <person name="Bain P.A."/>
            <person name="Manny A.R."/>
            <person name="Major K.M."/>
            <person name="Lambert F.N."/>
            <person name="Vulpe C.D."/>
            <person name="Tuck P."/>
            <person name="Blalock B.J."/>
            <person name="Lin Y.-Y."/>
            <person name="Smith M.E."/>
            <person name="Ochoa-Acuna H."/>
            <person name="Chen M.-J.M."/>
            <person name="Childers C.P."/>
            <person name="Qu J."/>
            <person name="Dugan S."/>
            <person name="Lee S.L."/>
            <person name="Chao H."/>
            <person name="Dinh H."/>
            <person name="Han Y."/>
            <person name="Doddapaneni H."/>
            <person name="Worley K.C."/>
            <person name="Muzny D.M."/>
            <person name="Gibbs R.A."/>
            <person name="Richards S."/>
        </authorList>
    </citation>
    <scope>NUCLEOTIDE SEQUENCE</scope>
    <source>
        <strain evidence="10">HAZT.00-mixed</strain>
        <tissue evidence="10">Whole organism</tissue>
    </source>
</reference>
<keyword evidence="3" id="KW-0158">Chromosome</keyword>
<accession>A0A6A0HC59</accession>
<keyword evidence="5" id="KW-0805">Transcription regulation</keyword>
<dbReference type="OMA" id="GKMQIQR"/>
<dbReference type="SUPFAM" id="SSF54171">
    <property type="entry name" value="DNA-binding domain"/>
    <property type="match status" value="1"/>
</dbReference>
<dbReference type="PROSITE" id="PS50982">
    <property type="entry name" value="MBD"/>
    <property type="match status" value="1"/>
</dbReference>
<dbReference type="FunFam" id="3.30.890.10:FF:000003">
    <property type="entry name" value="methyl-CpG-binding domain protein 2"/>
    <property type="match status" value="1"/>
</dbReference>
<evidence type="ECO:0000313" key="11">
    <source>
        <dbReference type="Proteomes" id="UP000694843"/>
    </source>
</evidence>
<reference evidence="12" key="4">
    <citation type="submission" date="2025-04" db="UniProtKB">
        <authorList>
            <consortium name="RefSeq"/>
        </authorList>
    </citation>
    <scope>IDENTIFICATION</scope>
    <source>
        <tissue evidence="12">Whole organism</tissue>
    </source>
</reference>
<dbReference type="KEGG" id="hazt:108666231"/>
<evidence type="ECO:0000313" key="10">
    <source>
        <dbReference type="EMBL" id="KAA0203346.1"/>
    </source>
</evidence>
<comment type="subcellular location">
    <subcellularLocation>
        <location evidence="2">Chromosome</location>
    </subcellularLocation>
    <subcellularLocation>
        <location evidence="1">Nucleus</location>
    </subcellularLocation>
</comment>
<reference evidence="10" key="2">
    <citation type="journal article" date="2018" name="Environ. Sci. Technol.">
        <title>The Toxicogenome of Hyalella azteca: A Model for Sediment Ecotoxicology and Evolutionary Toxicology.</title>
        <authorList>
            <person name="Poynton H.C."/>
            <person name="Hasenbein S."/>
            <person name="Benoit J.B."/>
            <person name="Sepulveda M.S."/>
            <person name="Poelchau M.F."/>
            <person name="Hughes D.S.T."/>
            <person name="Murali S.C."/>
            <person name="Chen S."/>
            <person name="Glastad K.M."/>
            <person name="Goodisman M.A.D."/>
            <person name="Werren J.H."/>
            <person name="Vineis J.H."/>
            <person name="Bowen J.L."/>
            <person name="Friedrich M."/>
            <person name="Jones J."/>
            <person name="Robertson H.M."/>
            <person name="Feyereisen R."/>
            <person name="Mechler-Hickson A."/>
            <person name="Mathers N."/>
            <person name="Lee C.E."/>
            <person name="Colbourne J.K."/>
            <person name="Biales A."/>
            <person name="Johnston J.S."/>
            <person name="Wellborn G.A."/>
            <person name="Rosendale A.J."/>
            <person name="Cridge A.G."/>
            <person name="Munoz-Torres M.C."/>
            <person name="Bain P.A."/>
            <person name="Manny A.R."/>
            <person name="Major K.M."/>
            <person name="Lambert F.N."/>
            <person name="Vulpe C.D."/>
            <person name="Tuck P."/>
            <person name="Blalock B.J."/>
            <person name="Lin Y.Y."/>
            <person name="Smith M.E."/>
            <person name="Ochoa-Acuna H."/>
            <person name="Chen M.M."/>
            <person name="Childers C.P."/>
            <person name="Qu J."/>
            <person name="Dugan S."/>
            <person name="Lee S.L."/>
            <person name="Chao H."/>
            <person name="Dinh H."/>
            <person name="Han Y."/>
            <person name="Doddapaneni H."/>
            <person name="Worley K.C."/>
            <person name="Muzny D.M."/>
            <person name="Gibbs R.A."/>
            <person name="Richards S."/>
        </authorList>
    </citation>
    <scope>NUCLEOTIDE SEQUENCE</scope>
    <source>
        <strain evidence="10">HAZT.00-mixed</strain>
        <tissue evidence="10">Whole organism</tissue>
    </source>
</reference>
<dbReference type="RefSeq" id="XP_018008556.1">
    <property type="nucleotide sequence ID" value="XM_018153067.2"/>
</dbReference>
<dbReference type="PANTHER" id="PTHR12396">
    <property type="entry name" value="METHYL-CPG BINDING PROTEIN, MBD"/>
    <property type="match status" value="1"/>
</dbReference>
<evidence type="ECO:0000256" key="7">
    <source>
        <dbReference type="ARBA" id="ARBA00023163"/>
    </source>
</evidence>
<dbReference type="SMART" id="SM00391">
    <property type="entry name" value="MBD"/>
    <property type="match status" value="1"/>
</dbReference>
<dbReference type="CDD" id="cd01396">
    <property type="entry name" value="MeCP2_MBD"/>
    <property type="match status" value="1"/>
</dbReference>
<sequence length="259" mass="29176">MNVQIQRRRYDCSALPKGWKREEVLRKNCLITPGKIDVFYYSPCGKRIRNKPQLVRFLGESVDLSSFDYRTGKINPMLVRKKKCKGTLYDYSRGLRSDSSLVPPIRQTASIFKQPVTVVKTQQHSVVKSDIKHGTQDKPKQVFWEKRLQGLGATCNAKWPVMEELQLPAALRPVGPQVTSQTVLQSLATALHVVSGPITGQTVAAQTLQSNPAVFINPDQPLVEEVHIRDADIISQEALVDKIRTRLERAIRQVANVSH</sequence>
<protein>
    <submittedName>
        <fullName evidence="12">Methyl-CpG-binding domain protein 2</fullName>
    </submittedName>
</protein>
<dbReference type="InterPro" id="IPR025884">
    <property type="entry name" value="MeCpG-bd_2/3_C_dom"/>
</dbReference>
<gene>
    <name evidence="12" type="primary">LOC108666231</name>
    <name evidence="10" type="ORF">HAZT_HAZT001888</name>
</gene>
<dbReference type="Proteomes" id="UP000694843">
    <property type="component" value="Unplaced"/>
</dbReference>
<dbReference type="Gene3D" id="3.30.890.10">
    <property type="entry name" value="Methyl-cpg-binding Protein 2, Chain A"/>
    <property type="match status" value="1"/>
</dbReference>
<dbReference type="EMBL" id="JQDR03001841">
    <property type="protein sequence ID" value="KAA0203346.1"/>
    <property type="molecule type" value="Genomic_DNA"/>
</dbReference>
<name>A0A6A0HC59_HYAAZ</name>
<proteinExistence type="predicted"/>
<keyword evidence="8" id="KW-0539">Nucleus</keyword>
<evidence type="ECO:0000313" key="12">
    <source>
        <dbReference type="RefSeq" id="XP_018008556.1"/>
    </source>
</evidence>
<dbReference type="InterPro" id="IPR001739">
    <property type="entry name" value="Methyl_CpG_DNA-bd"/>
</dbReference>
<dbReference type="Pfam" id="PF14048">
    <property type="entry name" value="MBD_C"/>
    <property type="match status" value="1"/>
</dbReference>
<dbReference type="GO" id="GO:0006346">
    <property type="term" value="P:DNA methylation-dependent constitutive heterochromatin formation"/>
    <property type="evidence" value="ECO:0007669"/>
    <property type="project" value="TreeGrafter"/>
</dbReference>
<evidence type="ECO:0000256" key="3">
    <source>
        <dbReference type="ARBA" id="ARBA00022454"/>
    </source>
</evidence>
<dbReference type="PANTHER" id="PTHR12396:SF0">
    <property type="entry name" value="METHYL-CPG BINDING DOMAIN PROTEIN-LIKE, ISOFORM C"/>
    <property type="match status" value="1"/>
</dbReference>
<dbReference type="GO" id="GO:0000122">
    <property type="term" value="P:negative regulation of transcription by RNA polymerase II"/>
    <property type="evidence" value="ECO:0007669"/>
    <property type="project" value="TreeGrafter"/>
</dbReference>
<organism evidence="10">
    <name type="scientific">Hyalella azteca</name>
    <name type="common">Amphipod</name>
    <dbReference type="NCBI Taxonomy" id="294128"/>
    <lineage>
        <taxon>Eukaryota</taxon>
        <taxon>Metazoa</taxon>
        <taxon>Ecdysozoa</taxon>
        <taxon>Arthropoda</taxon>
        <taxon>Crustacea</taxon>
        <taxon>Multicrustacea</taxon>
        <taxon>Malacostraca</taxon>
        <taxon>Eumalacostraca</taxon>
        <taxon>Peracarida</taxon>
        <taxon>Amphipoda</taxon>
        <taxon>Senticaudata</taxon>
        <taxon>Talitrida</taxon>
        <taxon>Talitroidea</taxon>
        <taxon>Hyalellidae</taxon>
        <taxon>Hyalella</taxon>
    </lineage>
</organism>
<dbReference type="AlphaFoldDB" id="A0A6A0HC59"/>
<evidence type="ECO:0000256" key="5">
    <source>
        <dbReference type="ARBA" id="ARBA00023015"/>
    </source>
</evidence>
<feature type="domain" description="MBD" evidence="9">
    <location>
        <begin position="5"/>
        <end position="74"/>
    </location>
</feature>
<dbReference type="OrthoDB" id="10072024at2759"/>
<dbReference type="InterPro" id="IPR032343">
    <property type="entry name" value="MBD2/MBD3_p55-bd"/>
</dbReference>
<dbReference type="GeneID" id="108666231"/>
<keyword evidence="11" id="KW-1185">Reference proteome</keyword>
<reference evidence="10" key="1">
    <citation type="submission" date="2014-08" db="EMBL/GenBank/DDBJ databases">
        <authorList>
            <person name="Murali S."/>
            <person name="Richards S."/>
            <person name="Bandaranaike D."/>
            <person name="Bellair M."/>
            <person name="Blankenburg K."/>
            <person name="Chao H."/>
            <person name="Dinh H."/>
            <person name="Doddapaneni H."/>
            <person name="Dugan-Rocha S."/>
            <person name="Elkadiri S."/>
            <person name="Gnanaolivu R."/>
            <person name="Hughes D."/>
            <person name="Lee S."/>
            <person name="Li M."/>
            <person name="Ming W."/>
            <person name="Munidasa M."/>
            <person name="Muniz J."/>
            <person name="Nguyen L."/>
            <person name="Osuji N."/>
            <person name="Pu L.-L."/>
            <person name="Puazo M."/>
            <person name="Skinner E."/>
            <person name="Qu C."/>
            <person name="Quiroz J."/>
            <person name="Raj R."/>
            <person name="Weissenberger G."/>
            <person name="Xin Y."/>
            <person name="Zou X."/>
            <person name="Han Y."/>
            <person name="Worley K."/>
            <person name="Muzny D."/>
            <person name="Gibbs R."/>
        </authorList>
    </citation>
    <scope>NUCLEOTIDE SEQUENCE</scope>
    <source>
        <strain evidence="10">HAZT.00-mixed</strain>
        <tissue evidence="10">Whole organism</tissue>
    </source>
</reference>
<dbReference type="CTD" id="41151"/>
<keyword evidence="4" id="KW-0597">Phosphoprotein</keyword>
<dbReference type="Proteomes" id="UP000711488">
    <property type="component" value="Unassembled WGS sequence"/>
</dbReference>
<dbReference type="GO" id="GO:0000785">
    <property type="term" value="C:chromatin"/>
    <property type="evidence" value="ECO:0007669"/>
    <property type="project" value="UniProtKB-ARBA"/>
</dbReference>
<evidence type="ECO:0000256" key="4">
    <source>
        <dbReference type="ARBA" id="ARBA00022553"/>
    </source>
</evidence>
<evidence type="ECO:0000259" key="9">
    <source>
        <dbReference type="PROSITE" id="PS50982"/>
    </source>
</evidence>